<name>F3UP46_STRSA</name>
<keyword evidence="1" id="KW-0812">Transmembrane</keyword>
<comment type="caution">
    <text evidence="2">The sequence shown here is derived from an EMBL/GenBank/DDBJ whole genome shotgun (WGS) entry which is preliminary data.</text>
</comment>
<sequence length="260" mass="30804">MDWERGVLILNNVTNEMLLDEIQKITIKTNLLTILPGVLALIGVIITLIIQQRNLKKTNKEQKKQDALTWLLNLIRDCREFYNEFTPKKKIFKYVGKYDEIENDIDFSEFEYNQLESMSSKIKDKDPLLSKSEIKSIRKDLFEQIKKNPEVFDWFKEELTKRENDMDSEITVLVKPNARRYLSDIEFYLRRAQLIKSIQVGLTYLNVTLSNSKRFADLLPIIDYLKNEISVFANLRDMSQTLSYDFIKKVDEIEDLSRRL</sequence>
<evidence type="ECO:0000256" key="1">
    <source>
        <dbReference type="SAM" id="Phobius"/>
    </source>
</evidence>
<reference evidence="2 3" key="1">
    <citation type="submission" date="2011-03" db="EMBL/GenBank/DDBJ databases">
        <authorList>
            <person name="Muzny D."/>
            <person name="Qin X."/>
            <person name="Deng J."/>
            <person name="Jiang H."/>
            <person name="Liu Y."/>
            <person name="Qu J."/>
            <person name="Song X.-Z."/>
            <person name="Zhang L."/>
            <person name="Thornton R."/>
            <person name="Coyle M."/>
            <person name="Francisco L."/>
            <person name="Jackson L."/>
            <person name="Javaid M."/>
            <person name="Korchina V."/>
            <person name="Kovar C."/>
            <person name="Mata R."/>
            <person name="Mathew T."/>
            <person name="Ngo R."/>
            <person name="Nguyen L."/>
            <person name="Nguyen N."/>
            <person name="Okwuonu G."/>
            <person name="Ongeri F."/>
            <person name="Pham C."/>
            <person name="Simmons D."/>
            <person name="Wilczek-Boney K."/>
            <person name="Hale W."/>
            <person name="Jakkamsetti A."/>
            <person name="Pham P."/>
            <person name="Ruth R."/>
            <person name="San Lucas F."/>
            <person name="Warren J."/>
            <person name="Zhang J."/>
            <person name="Zhao Z."/>
            <person name="Zhou C."/>
            <person name="Zhu D."/>
            <person name="Lee S."/>
            <person name="Bess C."/>
            <person name="Blankenburg K."/>
            <person name="Forbes L."/>
            <person name="Fu Q."/>
            <person name="Gubbala S."/>
            <person name="Hirani K."/>
            <person name="Jayaseelan J.C."/>
            <person name="Lara F."/>
            <person name="Munidasa M."/>
            <person name="Palculict T."/>
            <person name="Patil S."/>
            <person name="Pu L.-L."/>
            <person name="Saada N."/>
            <person name="Tang L."/>
            <person name="Weissenberger G."/>
            <person name="Zhu Y."/>
            <person name="Hemphill L."/>
            <person name="Shang Y."/>
            <person name="Youmans B."/>
            <person name="Ayvaz T."/>
            <person name="Ross M."/>
            <person name="Santibanez J."/>
            <person name="Aqrawi P."/>
            <person name="Gross S."/>
            <person name="Joshi V."/>
            <person name="Fowler G."/>
            <person name="Nazareth L."/>
            <person name="Reid J."/>
            <person name="Worley K."/>
            <person name="Petrosino J."/>
            <person name="Highlander S."/>
            <person name="Gibbs R."/>
        </authorList>
    </citation>
    <scope>NUCLEOTIDE SEQUENCE [LARGE SCALE GENOMIC DNA]</scope>
    <source>
        <strain evidence="2 3">SK355</strain>
    </source>
</reference>
<evidence type="ECO:0000313" key="2">
    <source>
        <dbReference type="EMBL" id="EGJ42673.1"/>
    </source>
</evidence>
<keyword evidence="1" id="KW-1133">Transmembrane helix</keyword>
<gene>
    <name evidence="2" type="ORF">HMPREF9389_0604</name>
</gene>
<dbReference type="EMBL" id="AFFN01000009">
    <property type="protein sequence ID" value="EGJ42673.1"/>
    <property type="molecule type" value="Genomic_DNA"/>
</dbReference>
<dbReference type="AlphaFoldDB" id="F3UP46"/>
<evidence type="ECO:0000313" key="3">
    <source>
        <dbReference type="Proteomes" id="UP000005589"/>
    </source>
</evidence>
<accession>F3UP46</accession>
<feature type="transmembrane region" description="Helical" evidence="1">
    <location>
        <begin position="31"/>
        <end position="50"/>
    </location>
</feature>
<dbReference type="STRING" id="888816.HMPREF9389_0604"/>
<keyword evidence="1" id="KW-0472">Membrane</keyword>
<dbReference type="HOGENOM" id="CLU_1069282_0_0_9"/>
<protein>
    <submittedName>
        <fullName evidence="2">Uncharacterized protein</fullName>
    </submittedName>
</protein>
<organism evidence="2 3">
    <name type="scientific">Streptococcus sanguinis SK355</name>
    <dbReference type="NCBI Taxonomy" id="888816"/>
    <lineage>
        <taxon>Bacteria</taxon>
        <taxon>Bacillati</taxon>
        <taxon>Bacillota</taxon>
        <taxon>Bacilli</taxon>
        <taxon>Lactobacillales</taxon>
        <taxon>Streptococcaceae</taxon>
        <taxon>Streptococcus</taxon>
    </lineage>
</organism>
<dbReference type="PATRIC" id="fig|888816.3.peg.582"/>
<proteinExistence type="predicted"/>
<dbReference type="Proteomes" id="UP000005589">
    <property type="component" value="Unassembled WGS sequence"/>
</dbReference>